<sequence length="324" mass="35473">MSRPECVLTHSSGLILIPNWTDNGGISLIAPSGGTHHVQSLYSKPLRPNGIALENGGTVLLAHLGDTQGGIYRLSADGHVEPVVMTVDGEPMPPANFVVQDSQGRIWLTVSTRKTPRSADYRASASTGFIAVAEPGQNDARIVADGLGYTNECVIDEVRGHVWVNETFSRKLTRFTISNTDSIQLSDAHCVYRFGVGSYPDGLALDEEGYLWVTSILSNRILRISPDGVMQRMFEDSDESHLQWTEEAYQKDALGREHLDTARSEVMKNISNLAFGGPTRQRIYVGNLLGDSLPFFDTQFTGVAMPHWDAELGELLPLLQDSAT</sequence>
<dbReference type="KEGG" id="gai:IMCC3135_11685"/>
<reference evidence="2 3" key="1">
    <citation type="submission" date="2016-12" db="EMBL/GenBank/DDBJ databases">
        <authorList>
            <person name="Song W.-J."/>
            <person name="Kurnit D.M."/>
        </authorList>
    </citation>
    <scope>NUCLEOTIDE SEQUENCE [LARGE SCALE GENOMIC DNA]</scope>
    <source>
        <strain evidence="2 3">IMCC3135</strain>
    </source>
</reference>
<organism evidence="2 3">
    <name type="scientific">Granulosicoccus antarcticus IMCC3135</name>
    <dbReference type="NCBI Taxonomy" id="1192854"/>
    <lineage>
        <taxon>Bacteria</taxon>
        <taxon>Pseudomonadati</taxon>
        <taxon>Pseudomonadota</taxon>
        <taxon>Gammaproteobacteria</taxon>
        <taxon>Chromatiales</taxon>
        <taxon>Granulosicoccaceae</taxon>
        <taxon>Granulosicoccus</taxon>
    </lineage>
</organism>
<dbReference type="InterPro" id="IPR011042">
    <property type="entry name" value="6-blade_b-propeller_TolB-like"/>
</dbReference>
<dbReference type="InterPro" id="IPR013658">
    <property type="entry name" value="SGL"/>
</dbReference>
<keyword evidence="2" id="KW-0456">Lyase</keyword>
<dbReference type="Gene3D" id="2.120.10.30">
    <property type="entry name" value="TolB, C-terminal domain"/>
    <property type="match status" value="1"/>
</dbReference>
<dbReference type="EMBL" id="CP018632">
    <property type="protein sequence ID" value="ASJ72427.1"/>
    <property type="molecule type" value="Genomic_DNA"/>
</dbReference>
<evidence type="ECO:0000313" key="2">
    <source>
        <dbReference type="EMBL" id="ASJ72427.1"/>
    </source>
</evidence>
<dbReference type="SUPFAM" id="SSF63829">
    <property type="entry name" value="Calcium-dependent phosphotriesterase"/>
    <property type="match status" value="1"/>
</dbReference>
<dbReference type="PANTHER" id="PTHR47572">
    <property type="entry name" value="LIPOPROTEIN-RELATED"/>
    <property type="match status" value="1"/>
</dbReference>
<dbReference type="AlphaFoldDB" id="A0A2Z2NXG4"/>
<name>A0A2Z2NXG4_9GAMM</name>
<dbReference type="EC" id="4.2.99.-" evidence="2"/>
<dbReference type="PANTHER" id="PTHR47572:SF5">
    <property type="entry name" value="BLR2277 PROTEIN"/>
    <property type="match status" value="1"/>
</dbReference>
<proteinExistence type="predicted"/>
<protein>
    <submittedName>
        <fullName evidence="2">Virginiamycin B lyase</fullName>
        <ecNumber evidence="2">4.2.99.-</ecNumber>
    </submittedName>
</protein>
<dbReference type="Pfam" id="PF08450">
    <property type="entry name" value="SGL"/>
    <property type="match status" value="1"/>
</dbReference>
<evidence type="ECO:0000313" key="3">
    <source>
        <dbReference type="Proteomes" id="UP000250079"/>
    </source>
</evidence>
<keyword evidence="3" id="KW-1185">Reference proteome</keyword>
<evidence type="ECO:0000259" key="1">
    <source>
        <dbReference type="Pfam" id="PF08450"/>
    </source>
</evidence>
<feature type="domain" description="SMP-30/Gluconolactonase/LRE-like region" evidence="1">
    <location>
        <begin position="31"/>
        <end position="232"/>
    </location>
</feature>
<dbReference type="GO" id="GO:0016829">
    <property type="term" value="F:lyase activity"/>
    <property type="evidence" value="ECO:0007669"/>
    <property type="project" value="UniProtKB-KW"/>
</dbReference>
<dbReference type="Proteomes" id="UP000250079">
    <property type="component" value="Chromosome"/>
</dbReference>
<accession>A0A2Z2NXG4</accession>
<dbReference type="InterPro" id="IPR051262">
    <property type="entry name" value="SMP-30/CGR1_Lactonase"/>
</dbReference>
<gene>
    <name evidence="2" type="primary">vgb_3</name>
    <name evidence="2" type="ORF">IMCC3135_11685</name>
</gene>